<dbReference type="PANTHER" id="PTHR45816">
    <property type="entry name" value="MIR DOMAIN-CONTAINING PROTEIN"/>
    <property type="match status" value="1"/>
</dbReference>
<gene>
    <name evidence="2" type="ORF">ECPE_LOCUS13407</name>
</gene>
<evidence type="ECO:0000313" key="3">
    <source>
        <dbReference type="Proteomes" id="UP000272942"/>
    </source>
</evidence>
<keyword evidence="3" id="KW-1185">Reference proteome</keyword>
<dbReference type="OrthoDB" id="300855at2759"/>
<sequence>GLHRSLFEQRGISFDEHVKREHNIWHYVYFVIYLMLKPDSHLTGPESYIRERLETRTMEQLTNAEDSEESSRVTQLIAQLEKTSEQLKEIECRIETMSEQVSSATH</sequence>
<dbReference type="EMBL" id="UZAN01055026">
    <property type="protein sequence ID" value="VDP90679.1"/>
    <property type="molecule type" value="Genomic_DNA"/>
</dbReference>
<evidence type="ECO:0000313" key="4">
    <source>
        <dbReference type="WBParaSite" id="ECPE_0001344601-mRNA-1"/>
    </source>
</evidence>
<dbReference type="AlphaFoldDB" id="A0A183B2H2"/>
<dbReference type="Proteomes" id="UP000272942">
    <property type="component" value="Unassembled WGS sequence"/>
</dbReference>
<protein>
    <submittedName>
        <fullName evidence="4">DUF1041 domain-containing protein</fullName>
    </submittedName>
</protein>
<feature type="coiled-coil region" evidence="1">
    <location>
        <begin position="73"/>
        <end position="100"/>
    </location>
</feature>
<evidence type="ECO:0000256" key="1">
    <source>
        <dbReference type="SAM" id="Coils"/>
    </source>
</evidence>
<evidence type="ECO:0000313" key="2">
    <source>
        <dbReference type="EMBL" id="VDP90679.1"/>
    </source>
</evidence>
<dbReference type="WBParaSite" id="ECPE_0001344601-mRNA-1">
    <property type="protein sequence ID" value="ECPE_0001344601-mRNA-1"/>
    <property type="gene ID" value="ECPE_0001344601"/>
</dbReference>
<proteinExistence type="predicted"/>
<dbReference type="GO" id="GO:0006816">
    <property type="term" value="P:calcium ion transport"/>
    <property type="evidence" value="ECO:0007669"/>
    <property type="project" value="InterPro"/>
</dbReference>
<name>A0A183B2H2_9TREM</name>
<accession>A0A183B2H2</accession>
<reference evidence="4" key="1">
    <citation type="submission" date="2016-06" db="UniProtKB">
        <authorList>
            <consortium name="WormBaseParasite"/>
        </authorList>
    </citation>
    <scope>IDENTIFICATION</scope>
</reference>
<reference evidence="2 3" key="2">
    <citation type="submission" date="2018-11" db="EMBL/GenBank/DDBJ databases">
        <authorList>
            <consortium name="Pathogen Informatics"/>
        </authorList>
    </citation>
    <scope>NUCLEOTIDE SEQUENCE [LARGE SCALE GENOMIC DNA]</scope>
    <source>
        <strain evidence="2 3">Egypt</strain>
    </source>
</reference>
<dbReference type="PANTHER" id="PTHR45816:SF4">
    <property type="entry name" value="RYR_IP3R HOMOLOGY ASSOCIATED DOMAIN-CONTAINING PROTEIN"/>
    <property type="match status" value="1"/>
</dbReference>
<organism evidence="4">
    <name type="scientific">Echinostoma caproni</name>
    <dbReference type="NCBI Taxonomy" id="27848"/>
    <lineage>
        <taxon>Eukaryota</taxon>
        <taxon>Metazoa</taxon>
        <taxon>Spiralia</taxon>
        <taxon>Lophotrochozoa</taxon>
        <taxon>Platyhelminthes</taxon>
        <taxon>Trematoda</taxon>
        <taxon>Digenea</taxon>
        <taxon>Plagiorchiida</taxon>
        <taxon>Echinostomata</taxon>
        <taxon>Echinostomatoidea</taxon>
        <taxon>Echinostomatidae</taxon>
        <taxon>Echinostoma</taxon>
    </lineage>
</organism>
<keyword evidence="1" id="KW-0175">Coiled coil</keyword>
<dbReference type="InterPro" id="IPR015925">
    <property type="entry name" value="Ryanodine_IP3_receptor"/>
</dbReference>